<protein>
    <submittedName>
        <fullName evidence="2">Pyridoxamine 5'-phosphate oxidase family protein</fullName>
    </submittedName>
</protein>
<reference evidence="2 3" key="1">
    <citation type="submission" date="2020-06" db="EMBL/GenBank/DDBJ databases">
        <title>Methanofollis fontis sp. nov., a methanogen isolated from marine sediments near a cold seep at Four-Way Closure Ridge offshore southwestern Taiwan.</title>
        <authorList>
            <person name="Chen S.-C."/>
            <person name="Teng N.-H."/>
            <person name="Lin Y.-S."/>
            <person name="Lai M.-C."/>
            <person name="Chen H.-H."/>
            <person name="Wang C.-C."/>
        </authorList>
    </citation>
    <scope>NUCLEOTIDE SEQUENCE [LARGE SCALE GENOMIC DNA]</scope>
    <source>
        <strain evidence="2 3">DSM 2702</strain>
    </source>
</reference>
<dbReference type="Pfam" id="PF01243">
    <property type="entry name" value="PNPOx_N"/>
    <property type="match status" value="1"/>
</dbReference>
<dbReference type="SUPFAM" id="SSF50475">
    <property type="entry name" value="FMN-binding split barrel"/>
    <property type="match status" value="1"/>
</dbReference>
<name>A0A7K4HQ89_9EURY</name>
<dbReference type="RefSeq" id="WP_176788994.1">
    <property type="nucleotide sequence ID" value="NZ_JABXWR010000001.1"/>
</dbReference>
<dbReference type="InterPro" id="IPR012349">
    <property type="entry name" value="Split_barrel_FMN-bd"/>
</dbReference>
<dbReference type="InterPro" id="IPR011576">
    <property type="entry name" value="Pyridox_Oxase_N"/>
</dbReference>
<dbReference type="Proteomes" id="UP000570823">
    <property type="component" value="Unassembled WGS sequence"/>
</dbReference>
<evidence type="ECO:0000259" key="1">
    <source>
        <dbReference type="Pfam" id="PF01243"/>
    </source>
</evidence>
<dbReference type="EMBL" id="JABXWR010000001">
    <property type="protein sequence ID" value="NVO67399.1"/>
    <property type="molecule type" value="Genomic_DNA"/>
</dbReference>
<evidence type="ECO:0000313" key="3">
    <source>
        <dbReference type="Proteomes" id="UP000570823"/>
    </source>
</evidence>
<organism evidence="2 3">
    <name type="scientific">Methanofollis tationis</name>
    <dbReference type="NCBI Taxonomy" id="81417"/>
    <lineage>
        <taxon>Archaea</taxon>
        <taxon>Methanobacteriati</taxon>
        <taxon>Methanobacteriota</taxon>
        <taxon>Stenosarchaea group</taxon>
        <taxon>Methanomicrobia</taxon>
        <taxon>Methanomicrobiales</taxon>
        <taxon>Methanomicrobiaceae</taxon>
        <taxon>Methanofollis</taxon>
    </lineage>
</organism>
<evidence type="ECO:0000313" key="2">
    <source>
        <dbReference type="EMBL" id="NVO67399.1"/>
    </source>
</evidence>
<feature type="domain" description="Pyridoxamine 5'-phosphate oxidase N-terminal" evidence="1">
    <location>
        <begin position="12"/>
        <end position="104"/>
    </location>
</feature>
<dbReference type="AlphaFoldDB" id="A0A7K4HQ89"/>
<dbReference type="OrthoDB" id="121393at2157"/>
<proteinExistence type="predicted"/>
<comment type="caution">
    <text evidence="2">The sequence shown here is derived from an EMBL/GenBank/DDBJ whole genome shotgun (WGS) entry which is preliminary data.</text>
</comment>
<dbReference type="Gene3D" id="2.30.110.10">
    <property type="entry name" value="Electron Transport, Fmn-binding Protein, Chain A"/>
    <property type="match status" value="1"/>
</dbReference>
<accession>A0A7K4HQ89</accession>
<keyword evidence="3" id="KW-1185">Reference proteome</keyword>
<sequence>MDPDRALSAIGRLLSTQSLAVLATLDGEEPYTNLIAIAPSVDLKRLLFCTSQFTRKHENLQKNRHVALLIDNRRGNPRDFGEATAVTVLGVARAVEEGGRKESEREFLQIHPYLVDFVHSPTTVLYEVRIRRYVLVRRFQNVSEVAMDE</sequence>
<gene>
    <name evidence="2" type="ORF">HWN36_08800</name>
</gene>